<feature type="transmembrane region" description="Helical" evidence="8">
    <location>
        <begin position="276"/>
        <end position="294"/>
    </location>
</feature>
<feature type="transmembrane region" description="Helical" evidence="8">
    <location>
        <begin position="226"/>
        <end position="256"/>
    </location>
</feature>
<dbReference type="OrthoDB" id="44736at2759"/>
<accession>A0A8H3FSU2</accession>
<feature type="transmembrane region" description="Helical" evidence="8">
    <location>
        <begin position="335"/>
        <end position="353"/>
    </location>
</feature>
<evidence type="ECO:0000256" key="8">
    <source>
        <dbReference type="RuleBase" id="RU368066"/>
    </source>
</evidence>
<feature type="transmembrane region" description="Helical" evidence="8">
    <location>
        <begin position="158"/>
        <end position="179"/>
    </location>
</feature>
<feature type="transmembrane region" description="Helical" evidence="8">
    <location>
        <begin position="185"/>
        <end position="205"/>
    </location>
</feature>
<comment type="caution">
    <text evidence="10">The sequence shown here is derived from an EMBL/GenBank/DDBJ whole genome shotgun (WGS) entry which is preliminary data.</text>
</comment>
<name>A0A8H3FSU2_9LECA</name>
<dbReference type="EMBL" id="CAJPDS010000055">
    <property type="protein sequence ID" value="CAF9930228.1"/>
    <property type="molecule type" value="Genomic_DNA"/>
</dbReference>
<evidence type="ECO:0000256" key="2">
    <source>
        <dbReference type="ARBA" id="ARBA00004651"/>
    </source>
</evidence>
<dbReference type="GO" id="GO:0022857">
    <property type="term" value="F:transmembrane transporter activity"/>
    <property type="evidence" value="ECO:0007669"/>
    <property type="project" value="UniProtKB-UniRule"/>
</dbReference>
<feature type="transmembrane region" description="Helical" evidence="8">
    <location>
        <begin position="80"/>
        <end position="105"/>
    </location>
</feature>
<evidence type="ECO:0000313" key="11">
    <source>
        <dbReference type="Proteomes" id="UP000664521"/>
    </source>
</evidence>
<comment type="function">
    <text evidence="1 8">Probably involved in transport through the plasma membrane.</text>
</comment>
<organism evidence="10 11">
    <name type="scientific">Heterodermia speciosa</name>
    <dbReference type="NCBI Taxonomy" id="116794"/>
    <lineage>
        <taxon>Eukaryota</taxon>
        <taxon>Fungi</taxon>
        <taxon>Dikarya</taxon>
        <taxon>Ascomycota</taxon>
        <taxon>Pezizomycotina</taxon>
        <taxon>Lecanoromycetes</taxon>
        <taxon>OSLEUM clade</taxon>
        <taxon>Lecanoromycetidae</taxon>
        <taxon>Caliciales</taxon>
        <taxon>Physciaceae</taxon>
        <taxon>Heterodermia</taxon>
    </lineage>
</organism>
<dbReference type="Pfam" id="PF04515">
    <property type="entry name" value="Choline_transpo"/>
    <property type="match status" value="1"/>
</dbReference>
<dbReference type="AlphaFoldDB" id="A0A8H3FSU2"/>
<keyword evidence="11" id="KW-1185">Reference proteome</keyword>
<dbReference type="PANTHER" id="PTHR12385:SF4">
    <property type="entry name" value="PROTEIN PNS1"/>
    <property type="match status" value="1"/>
</dbReference>
<evidence type="ECO:0000256" key="5">
    <source>
        <dbReference type="ARBA" id="ARBA00022692"/>
    </source>
</evidence>
<feature type="transmembrane region" description="Helical" evidence="8">
    <location>
        <begin position="125"/>
        <end position="146"/>
    </location>
</feature>
<dbReference type="InterPro" id="IPR007603">
    <property type="entry name" value="Choline_transptr-like"/>
</dbReference>
<gene>
    <name evidence="10" type="primary">PNS1</name>
    <name evidence="10" type="ORF">HETSPECPRED_007576</name>
</gene>
<comment type="subcellular location">
    <subcellularLocation>
        <location evidence="2 8">Cell membrane</location>
        <topology evidence="2 8">Multi-pass membrane protein</topology>
    </subcellularLocation>
</comment>
<protein>
    <recommendedName>
        <fullName evidence="4 8">Protein PNS1</fullName>
    </recommendedName>
</protein>
<feature type="compositionally biased region" description="Polar residues" evidence="9">
    <location>
        <begin position="51"/>
        <end position="60"/>
    </location>
</feature>
<reference evidence="10" key="1">
    <citation type="submission" date="2021-03" db="EMBL/GenBank/DDBJ databases">
        <authorList>
            <person name="Tagirdzhanova G."/>
        </authorList>
    </citation>
    <scope>NUCLEOTIDE SEQUENCE</scope>
</reference>
<evidence type="ECO:0000256" key="6">
    <source>
        <dbReference type="ARBA" id="ARBA00022989"/>
    </source>
</evidence>
<dbReference type="Proteomes" id="UP000664521">
    <property type="component" value="Unassembled WGS sequence"/>
</dbReference>
<proteinExistence type="inferred from homology"/>
<feature type="transmembrane region" description="Helical" evidence="8">
    <location>
        <begin position="373"/>
        <end position="393"/>
    </location>
</feature>
<keyword evidence="6 8" id="KW-1133">Transmembrane helix</keyword>
<dbReference type="GO" id="GO:0005886">
    <property type="term" value="C:plasma membrane"/>
    <property type="evidence" value="ECO:0007669"/>
    <property type="project" value="UniProtKB-SubCell"/>
</dbReference>
<evidence type="ECO:0000256" key="7">
    <source>
        <dbReference type="ARBA" id="ARBA00023136"/>
    </source>
</evidence>
<feature type="transmembrane region" description="Helical" evidence="8">
    <location>
        <begin position="430"/>
        <end position="459"/>
    </location>
</feature>
<keyword evidence="7 8" id="KW-0472">Membrane</keyword>
<comment type="similarity">
    <text evidence="3 8">Belongs to the CTL (choline transporter-like) family.</text>
</comment>
<sequence length="537" mass="58770">MAHGGASDSYYNNGPGQPPMQTQMPYPPQAPYTSVVQGGPHYQQAPPNYGDNYQNDGATSDGKQTFDQAFKLDRPKYNDLWAGILLILTILGFAAVSGLSLQGYAANKSGNAGSGIYNNPNNFSLNTNTIILFAFVLGVAFVFSWLYFMAARAFTKQFIWITGILHIVFGVATAIYYFYRHYYSAGVVFALFSVFSIICFISWIPRIPFSVVMLQQAMDVAKNFGHVFLLSFLGGCASLAFGAWFSVTLVAVYVKYEPNGSGSNSSCQSGSTGSCSTAKVIGLIVFLTFASYWISEWIKNTLHSTVAGVYGSWFFCGGKPGGMPRGVTRGAFRRSMTYSFGSIAFGSLVVALINMLRQAVSIAQSTEAQQGDIIASILFCVLGCIIGIVQWAVQFINRYAFSHIALYGKAYIPAAKDTWKMMRDRGIDALVNDCLISPVLTMGSTFVAYLCALLAFLYLEFSKPEYNTGGKYTPVVMAFSFLIGLQVCQIFMTPIGSGVDTIFVASAWDPQVLMRDHPDFYARMVGVYPKVQQMIHA</sequence>
<evidence type="ECO:0000256" key="1">
    <source>
        <dbReference type="ARBA" id="ARBA00002957"/>
    </source>
</evidence>
<feature type="region of interest" description="Disordered" evidence="9">
    <location>
        <begin position="1"/>
        <end position="60"/>
    </location>
</feature>
<keyword evidence="5 8" id="KW-0812">Transmembrane</keyword>
<dbReference type="PANTHER" id="PTHR12385">
    <property type="entry name" value="CHOLINE TRANSPORTER-LIKE (SLC FAMILY 44)"/>
    <property type="match status" value="1"/>
</dbReference>
<evidence type="ECO:0000256" key="4">
    <source>
        <dbReference type="ARBA" id="ARBA00015388"/>
    </source>
</evidence>
<feature type="transmembrane region" description="Helical" evidence="8">
    <location>
        <begin position="471"/>
        <end position="492"/>
    </location>
</feature>
<evidence type="ECO:0000256" key="9">
    <source>
        <dbReference type="SAM" id="MobiDB-lite"/>
    </source>
</evidence>
<evidence type="ECO:0000313" key="10">
    <source>
        <dbReference type="EMBL" id="CAF9930228.1"/>
    </source>
</evidence>
<evidence type="ECO:0000256" key="3">
    <source>
        <dbReference type="ARBA" id="ARBA00007168"/>
    </source>
</evidence>